<dbReference type="Gene3D" id="2.60.40.10">
    <property type="entry name" value="Immunoglobulins"/>
    <property type="match status" value="1"/>
</dbReference>
<dbReference type="RefSeq" id="WP_203742661.1">
    <property type="nucleotide sequence ID" value="NZ_BAAAUC010000043.1"/>
</dbReference>
<sequence>MRAVNYGDYHIDLVEGAGGLVRRRGEGAAAVPGTGRRSPATTVATPLGRQAQVTHAITALRHGRVVNFSGPCGIGKTRLLRHLAPAAGQALGRRATYLQVAAGEDADDVIQRLLQEIGALGPGERATPHRAGRALSEIRPVVALDLDADDEDTVAALVDRLSACAVVVGSEQPVRGLGLISDELPGLGGPDALILLSRDLGRELSISEQAASERLAAALGSRPLWLRQAAALVRRHESTLESLADATERDGKALSRRGLSNLDRTERQVLGLLAVFAGALVPAEWADVVGDVGKAREALVKLWDLGVVETENDRFGLPTCRADSGNAEHFFRTFDMTTVARDIADYLGSADPGADEALSLAKAVVTLIGEMAKRRQWKAVATLVEVVEPILTLAGRWATCRRILTIGIDAAHRLGDTAAEAAFRHEQGTLALCSGDADEARSQLSRAWEQRRRLGDERGADVTRHNLGLLAAPAVPAPAREPAVRRRVQPGRLARLGAVIGAIVAVVILVTGFMDAARSGDEPRGQSSQPVPVPTTPVPATPVRTPSAPTTPPSTSQPTTTGPTVPPVRGPLPTLTPSRAEFDRFRTTQRQELPTRPFEVRNSRDVPLVLGRPRVTDPAFVISEDFGACGGIVPAHATCPFTVLFRPQRIGEHAGRLILPLQGFADLSAQLSGTAVVTLIVEIVVDGEGASGRVEPGRGRDDCTSGECPYDFTAIPSPFDLTAIPCDSCLVNWLFCSTVSGAKKNICTVDLKRTLRVKAVFSRAKTSDPNPVGMGWPGHVLRLSEPDQQGPPPAAMPISVGITR</sequence>
<accession>A0A919M501</accession>
<evidence type="ECO:0000256" key="1">
    <source>
        <dbReference type="SAM" id="MobiDB-lite"/>
    </source>
</evidence>
<evidence type="ECO:0000313" key="2">
    <source>
        <dbReference type="EMBL" id="GID66157.1"/>
    </source>
</evidence>
<feature type="region of interest" description="Disordered" evidence="1">
    <location>
        <begin position="518"/>
        <end position="577"/>
    </location>
</feature>
<dbReference type="EMBL" id="BOMH01000030">
    <property type="protein sequence ID" value="GID66157.1"/>
    <property type="molecule type" value="Genomic_DNA"/>
</dbReference>
<dbReference type="GO" id="GO:0005975">
    <property type="term" value="P:carbohydrate metabolic process"/>
    <property type="evidence" value="ECO:0007669"/>
    <property type="project" value="UniProtKB-ARBA"/>
</dbReference>
<feature type="region of interest" description="Disordered" evidence="1">
    <location>
        <begin position="783"/>
        <end position="804"/>
    </location>
</feature>
<organism evidence="2 3">
    <name type="scientific">Actinoplanes cyaneus</name>
    <dbReference type="NCBI Taxonomy" id="52696"/>
    <lineage>
        <taxon>Bacteria</taxon>
        <taxon>Bacillati</taxon>
        <taxon>Actinomycetota</taxon>
        <taxon>Actinomycetes</taxon>
        <taxon>Micromonosporales</taxon>
        <taxon>Micromonosporaceae</taxon>
        <taxon>Actinoplanes</taxon>
    </lineage>
</organism>
<name>A0A919M501_9ACTN</name>
<dbReference type="InterPro" id="IPR011990">
    <property type="entry name" value="TPR-like_helical_dom_sf"/>
</dbReference>
<gene>
    <name evidence="2" type="ORF">Acy02nite_40380</name>
</gene>
<reference evidence="2" key="1">
    <citation type="submission" date="2021-01" db="EMBL/GenBank/DDBJ databases">
        <title>Whole genome shotgun sequence of Actinoplanes cyaneus NBRC 14990.</title>
        <authorList>
            <person name="Komaki H."/>
            <person name="Tamura T."/>
        </authorList>
    </citation>
    <scope>NUCLEOTIDE SEQUENCE</scope>
    <source>
        <strain evidence="2">NBRC 14990</strain>
    </source>
</reference>
<feature type="compositionally biased region" description="Pro residues" evidence="1">
    <location>
        <begin position="531"/>
        <end position="540"/>
    </location>
</feature>
<dbReference type="InterPro" id="IPR013783">
    <property type="entry name" value="Ig-like_fold"/>
</dbReference>
<evidence type="ECO:0000313" key="3">
    <source>
        <dbReference type="Proteomes" id="UP000619479"/>
    </source>
</evidence>
<keyword evidence="3" id="KW-1185">Reference proteome</keyword>
<comment type="caution">
    <text evidence="2">The sequence shown here is derived from an EMBL/GenBank/DDBJ whole genome shotgun (WGS) entry which is preliminary data.</text>
</comment>
<dbReference type="InterPro" id="IPR027417">
    <property type="entry name" value="P-loop_NTPase"/>
</dbReference>
<dbReference type="SUPFAM" id="SSF52540">
    <property type="entry name" value="P-loop containing nucleoside triphosphate hydrolases"/>
    <property type="match status" value="1"/>
</dbReference>
<protein>
    <submittedName>
        <fullName evidence="2">Uncharacterized protein</fullName>
    </submittedName>
</protein>
<dbReference type="Gene3D" id="1.25.40.10">
    <property type="entry name" value="Tetratricopeptide repeat domain"/>
    <property type="match status" value="1"/>
</dbReference>
<dbReference type="AlphaFoldDB" id="A0A919M501"/>
<proteinExistence type="predicted"/>
<dbReference type="Proteomes" id="UP000619479">
    <property type="component" value="Unassembled WGS sequence"/>
</dbReference>
<feature type="compositionally biased region" description="Low complexity" evidence="1">
    <location>
        <begin position="541"/>
        <end position="563"/>
    </location>
</feature>